<proteinExistence type="predicted"/>
<reference evidence="1 2" key="1">
    <citation type="submission" date="2020-08" db="EMBL/GenBank/DDBJ databases">
        <title>Draft genome sequencing of an Anaerocolumna strain isolated from anoxic soil subjected to BSD treatment.</title>
        <authorList>
            <person name="Uek A."/>
            <person name="Tonouchi A."/>
        </authorList>
    </citation>
    <scope>NUCLEOTIDE SEQUENCE [LARGE SCALE GENOMIC DNA]</scope>
    <source>
        <strain evidence="1 2">CTTW</strain>
    </source>
</reference>
<gene>
    <name evidence="1" type="ORF">bsdcttw_29770</name>
</gene>
<dbReference type="Proteomes" id="UP000515703">
    <property type="component" value="Chromosome"/>
</dbReference>
<dbReference type="EMBL" id="AP023368">
    <property type="protein sequence ID" value="BCJ99936.1"/>
    <property type="molecule type" value="Genomic_DNA"/>
</dbReference>
<name>A0A7I8DUG1_9FIRM</name>
<accession>A0A7I8DUG1</accession>
<protein>
    <recommendedName>
        <fullName evidence="3">TFIIB-type zinc ribbon-containing protein</fullName>
    </recommendedName>
</protein>
<sequence>MGNAEHTEIRIPCDSEGFILLKCPICGALFKLDANVLDDDSIFDIYCPECGLVSDSYITEDVLELALIMAGNYLDDMMMNEFRKLERDTRNSPLKFKVTGNLQKEKEHPIKLTVEALERKVYRCCKKEAKIKPIIKMSGSYCPYCGVQDYGIE</sequence>
<keyword evidence="2" id="KW-1185">Reference proteome</keyword>
<reference evidence="1 2" key="2">
    <citation type="submission" date="2020-08" db="EMBL/GenBank/DDBJ databases">
        <authorList>
            <person name="Ueki A."/>
            <person name="Tonouchi A."/>
        </authorList>
    </citation>
    <scope>NUCLEOTIDE SEQUENCE [LARGE SCALE GENOMIC DNA]</scope>
    <source>
        <strain evidence="1 2">CTTW</strain>
    </source>
</reference>
<evidence type="ECO:0000313" key="2">
    <source>
        <dbReference type="Proteomes" id="UP000515703"/>
    </source>
</evidence>
<evidence type="ECO:0000313" key="1">
    <source>
        <dbReference type="EMBL" id="BCJ99936.1"/>
    </source>
</evidence>
<dbReference type="AlphaFoldDB" id="A0A7I8DUG1"/>
<evidence type="ECO:0008006" key="3">
    <source>
        <dbReference type="Google" id="ProtNLM"/>
    </source>
</evidence>
<organism evidence="1 2">
    <name type="scientific">Anaerocolumna chitinilytica</name>
    <dbReference type="NCBI Taxonomy" id="1727145"/>
    <lineage>
        <taxon>Bacteria</taxon>
        <taxon>Bacillati</taxon>
        <taxon>Bacillota</taxon>
        <taxon>Clostridia</taxon>
        <taxon>Lachnospirales</taxon>
        <taxon>Lachnospiraceae</taxon>
        <taxon>Anaerocolumna</taxon>
    </lineage>
</organism>
<dbReference type="RefSeq" id="WP_185255656.1">
    <property type="nucleotide sequence ID" value="NZ_AP023368.1"/>
</dbReference>
<dbReference type="KEGG" id="acht:bsdcttw_29770"/>